<dbReference type="InterPro" id="IPR007031">
    <property type="entry name" value="Poxvirus_VLTF3"/>
</dbReference>
<dbReference type="EMBL" id="MK072158">
    <property type="protein sequence ID" value="AYV79602.1"/>
    <property type="molecule type" value="Genomic_DNA"/>
</dbReference>
<reference evidence="2" key="1">
    <citation type="submission" date="2018-10" db="EMBL/GenBank/DDBJ databases">
        <title>Hidden diversity of soil giant viruses.</title>
        <authorList>
            <person name="Schulz F."/>
            <person name="Alteio L."/>
            <person name="Goudeau D."/>
            <person name="Ryan E.M."/>
            <person name="Malmstrom R.R."/>
            <person name="Blanchard J."/>
            <person name="Woyke T."/>
        </authorList>
    </citation>
    <scope>NUCLEOTIDE SEQUENCE</scope>
    <source>
        <strain evidence="2">FNV1</strain>
    </source>
</reference>
<protein>
    <submittedName>
        <fullName evidence="2">Late transcription factor VLTF3-like protein</fullName>
    </submittedName>
</protein>
<evidence type="ECO:0000313" key="2">
    <source>
        <dbReference type="EMBL" id="AYV79602.1"/>
    </source>
</evidence>
<keyword evidence="1" id="KW-0804">Transcription</keyword>
<organism evidence="2">
    <name type="scientific">Faunusvirus sp</name>
    <dbReference type="NCBI Taxonomy" id="2487766"/>
    <lineage>
        <taxon>Viruses</taxon>
        <taxon>Varidnaviria</taxon>
        <taxon>Bamfordvirae</taxon>
        <taxon>Nucleocytoviricota</taxon>
        <taxon>Megaviricetes</taxon>
        <taxon>Imitervirales</taxon>
        <taxon>Mimiviridae</taxon>
    </lineage>
</organism>
<dbReference type="Pfam" id="PF04947">
    <property type="entry name" value="Pox_VLTF3"/>
    <property type="match status" value="1"/>
</dbReference>
<name>A0A3G4ZXH0_9VIRU</name>
<dbReference type="GO" id="GO:0046782">
    <property type="term" value="P:regulation of viral transcription"/>
    <property type="evidence" value="ECO:0007669"/>
    <property type="project" value="InterPro"/>
</dbReference>
<proteinExistence type="predicted"/>
<sequence length="392" mass="46051">MLKQKKTIKRNNKVVSSLDKRHNEMLSEFNTNTKNISNLKLSLVNLKSRLNILEENKHPTSDDVRLKSSIKTEISTLQQKINDIDNCVDELTYYSQTVDILTNYYDNLYNVVPVTKIDNAVIHNFFNSEIEPAQPIVCVAKNDVNNIITNKKKLLENYQQVVDKKIIPKTNYFVKICNICNIEKIINCDGNHICRICGVTDTLTFENERPNFKDTFQEINAYPYKRINHFREWLSHTQARESTEIPQDVYDSILLELKKERMTNLALLKPEKMKKILKKLGLNKLFEHIPHIISKLNGLPPLSMNREIEEKLCQMFKQIEEPFALYCPRSGPEKRKNFLSYSYILHKFCELLELDDFLPSFLLLKSRTKLQVQDKTWKKICNHVGWEFYPST</sequence>
<evidence type="ECO:0000256" key="1">
    <source>
        <dbReference type="ARBA" id="ARBA00023163"/>
    </source>
</evidence>
<gene>
    <name evidence="2" type="ORF">Faunusvirus27_3</name>
</gene>
<accession>A0A3G4ZXH0</accession>